<feature type="non-terminal residue" evidence="4">
    <location>
        <position position="335"/>
    </location>
</feature>
<gene>
    <name evidence="4" type="ORF">B7463_g7443</name>
</gene>
<accession>A0A3E2H6R5</accession>
<keyword evidence="2" id="KW-0560">Oxidoreductase</keyword>
<evidence type="ECO:0000256" key="1">
    <source>
        <dbReference type="ARBA" id="ARBA00006484"/>
    </source>
</evidence>
<dbReference type="PANTHER" id="PTHR24320">
    <property type="entry name" value="RETINOL DEHYDROGENASE"/>
    <property type="match status" value="1"/>
</dbReference>
<proteinExistence type="inferred from homology"/>
<dbReference type="GO" id="GO:0016491">
    <property type="term" value="F:oxidoreductase activity"/>
    <property type="evidence" value="ECO:0007669"/>
    <property type="project" value="UniProtKB-KW"/>
</dbReference>
<name>A0A3E2H6R5_SCYLI</name>
<keyword evidence="5" id="KW-1185">Reference proteome</keyword>
<dbReference type="InterPro" id="IPR036291">
    <property type="entry name" value="NAD(P)-bd_dom_sf"/>
</dbReference>
<evidence type="ECO:0000313" key="5">
    <source>
        <dbReference type="Proteomes" id="UP000258309"/>
    </source>
</evidence>
<organism evidence="4 5">
    <name type="scientific">Scytalidium lignicola</name>
    <name type="common">Hyphomycete</name>
    <dbReference type="NCBI Taxonomy" id="5539"/>
    <lineage>
        <taxon>Eukaryota</taxon>
        <taxon>Fungi</taxon>
        <taxon>Dikarya</taxon>
        <taxon>Ascomycota</taxon>
        <taxon>Pezizomycotina</taxon>
        <taxon>Leotiomycetes</taxon>
        <taxon>Leotiomycetes incertae sedis</taxon>
        <taxon>Scytalidium</taxon>
    </lineage>
</organism>
<dbReference type="PRINTS" id="PR00081">
    <property type="entry name" value="GDHRDH"/>
</dbReference>
<evidence type="ECO:0000256" key="2">
    <source>
        <dbReference type="ARBA" id="ARBA00023002"/>
    </source>
</evidence>
<dbReference type="EMBL" id="NCSJ02000147">
    <property type="protein sequence ID" value="RFU28882.1"/>
    <property type="molecule type" value="Genomic_DNA"/>
</dbReference>
<reference evidence="4 5" key="1">
    <citation type="submission" date="2018-05" db="EMBL/GenBank/DDBJ databases">
        <title>Draft genome sequence of Scytalidium lignicola DSM 105466, a ubiquitous saprotrophic fungus.</title>
        <authorList>
            <person name="Buettner E."/>
            <person name="Gebauer A.M."/>
            <person name="Hofrichter M."/>
            <person name="Liers C."/>
            <person name="Kellner H."/>
        </authorList>
    </citation>
    <scope>NUCLEOTIDE SEQUENCE [LARGE SCALE GENOMIC DNA]</scope>
    <source>
        <strain evidence="4 5">DSM 105466</strain>
    </source>
</reference>
<dbReference type="STRING" id="5539.A0A3E2H6R5"/>
<comment type="similarity">
    <text evidence="1">Belongs to the short-chain dehydrogenases/reductases (SDR) family.</text>
</comment>
<dbReference type="CDD" id="cd05327">
    <property type="entry name" value="retinol-DH_like_SDR_c_like"/>
    <property type="match status" value="1"/>
</dbReference>
<dbReference type="Pfam" id="PF00106">
    <property type="entry name" value="adh_short"/>
    <property type="match status" value="1"/>
</dbReference>
<feature type="region of interest" description="Disordered" evidence="3">
    <location>
        <begin position="1"/>
        <end position="22"/>
    </location>
</feature>
<evidence type="ECO:0000256" key="3">
    <source>
        <dbReference type="SAM" id="MobiDB-lite"/>
    </source>
</evidence>
<comment type="caution">
    <text evidence="4">The sequence shown here is derived from an EMBL/GenBank/DDBJ whole genome shotgun (WGS) entry which is preliminary data.</text>
</comment>
<protein>
    <submittedName>
        <fullName evidence="4">Uncharacterized protein</fullName>
    </submittedName>
</protein>
<dbReference type="Proteomes" id="UP000258309">
    <property type="component" value="Unassembled WGS sequence"/>
</dbReference>
<evidence type="ECO:0000313" key="4">
    <source>
        <dbReference type="EMBL" id="RFU28882.1"/>
    </source>
</evidence>
<dbReference type="OrthoDB" id="191139at2759"/>
<dbReference type="PANTHER" id="PTHR24320:SF272">
    <property type="entry name" value="NAD(P)-BINDING ROSSMANN-FOLD SUPERFAMILY PROTEIN"/>
    <property type="match status" value="1"/>
</dbReference>
<sequence length="335" mass="36790">MTTSSKYIEVHKDPQGPTDGRPTALQIIQDEGIEGKWGDKIIFITGVSSGIGIETARSLYTTGATLYVTARDLQKAKTALPDIIDSPRVHLLELDLNSLVSVRKCAAEFLAKEKKLNILICNAGVMATPEGRTEDGFETQFGTNHLAHFLLFNLLKQTLLTASTPEFNSRVVMVASIAHRRTTINFDNINLEGIYDKGEAYGQSKTANVWMANELDRRYGSKGLHAWSLQPGGIDSGLSRHMTEEELAYFRTDPYLVKMFKSPQQGAATSILAATAKEFEGKGGKYLEDCQVIGPWDGVGRFTPGYGPHAYDAEGAKRLWKVSLGLVGLKDENDD</sequence>
<dbReference type="SUPFAM" id="SSF51735">
    <property type="entry name" value="NAD(P)-binding Rossmann-fold domains"/>
    <property type="match status" value="1"/>
</dbReference>
<dbReference type="AlphaFoldDB" id="A0A3E2H6R5"/>
<dbReference type="OMA" id="HRDEFKN"/>
<dbReference type="InterPro" id="IPR002347">
    <property type="entry name" value="SDR_fam"/>
</dbReference>
<dbReference type="Gene3D" id="3.40.50.720">
    <property type="entry name" value="NAD(P)-binding Rossmann-like Domain"/>
    <property type="match status" value="1"/>
</dbReference>
<feature type="non-terminal residue" evidence="4">
    <location>
        <position position="1"/>
    </location>
</feature>